<evidence type="ECO:0000256" key="3">
    <source>
        <dbReference type="ARBA" id="ARBA00022833"/>
    </source>
</evidence>
<evidence type="ECO:0000313" key="6">
    <source>
        <dbReference type="EMBL" id="KAK7042759.1"/>
    </source>
</evidence>
<comment type="caution">
    <text evidence="6">The sequence shown here is derived from an EMBL/GenBank/DDBJ whole genome shotgun (WGS) entry which is preliminary data.</text>
</comment>
<sequence length="250" mass="28366">MSSYPPESIVHKITNHSCAFPECTNSKLKGASMQLCKGCKRVHYCGRDCQRADWARHKPKCKLQAELLAEEARRCGRLQHDYESWKTVMAPVLFTLICNYGLQVMFQPANISTKFMYLSIRARQPPPSNPRKLFIFNSVEVVDRSRMVALLQPGLNDFLQHLEEADEDSKKRGHAGAAGLLIHVHTAEGESATIRCNPVKITREASMLEPYADWKGVVKNIIDDGINLRRRIAEKERAGELEGRVYTNIQ</sequence>
<organism evidence="6 7">
    <name type="scientific">Favolaschia claudopus</name>
    <dbReference type="NCBI Taxonomy" id="2862362"/>
    <lineage>
        <taxon>Eukaryota</taxon>
        <taxon>Fungi</taxon>
        <taxon>Dikarya</taxon>
        <taxon>Basidiomycota</taxon>
        <taxon>Agaricomycotina</taxon>
        <taxon>Agaricomycetes</taxon>
        <taxon>Agaricomycetidae</taxon>
        <taxon>Agaricales</taxon>
        <taxon>Marasmiineae</taxon>
        <taxon>Mycenaceae</taxon>
        <taxon>Favolaschia</taxon>
    </lineage>
</organism>
<keyword evidence="2 4" id="KW-0863">Zinc-finger</keyword>
<keyword evidence="7" id="KW-1185">Reference proteome</keyword>
<evidence type="ECO:0000256" key="4">
    <source>
        <dbReference type="PROSITE-ProRule" id="PRU00134"/>
    </source>
</evidence>
<evidence type="ECO:0000256" key="2">
    <source>
        <dbReference type="ARBA" id="ARBA00022771"/>
    </source>
</evidence>
<dbReference type="SUPFAM" id="SSF144232">
    <property type="entry name" value="HIT/MYND zinc finger-like"/>
    <property type="match status" value="1"/>
</dbReference>
<evidence type="ECO:0000259" key="5">
    <source>
        <dbReference type="PROSITE" id="PS50865"/>
    </source>
</evidence>
<dbReference type="Proteomes" id="UP001362999">
    <property type="component" value="Unassembled WGS sequence"/>
</dbReference>
<dbReference type="InterPro" id="IPR002893">
    <property type="entry name" value="Znf_MYND"/>
</dbReference>
<accession>A0AAW0CVC1</accession>
<reference evidence="6 7" key="1">
    <citation type="journal article" date="2024" name="J Genomics">
        <title>Draft genome sequencing and assembly of Favolaschia claudopus CIRM-BRFM 2984 isolated from oak limbs.</title>
        <authorList>
            <person name="Navarro D."/>
            <person name="Drula E."/>
            <person name="Chaduli D."/>
            <person name="Cazenave R."/>
            <person name="Ahrendt S."/>
            <person name="Wang J."/>
            <person name="Lipzen A."/>
            <person name="Daum C."/>
            <person name="Barry K."/>
            <person name="Grigoriev I.V."/>
            <person name="Favel A."/>
            <person name="Rosso M.N."/>
            <person name="Martin F."/>
        </authorList>
    </citation>
    <scope>NUCLEOTIDE SEQUENCE [LARGE SCALE GENOMIC DNA]</scope>
    <source>
        <strain evidence="6 7">CIRM-BRFM 2984</strain>
    </source>
</reference>
<dbReference type="AlphaFoldDB" id="A0AAW0CVC1"/>
<keyword evidence="1" id="KW-0479">Metal-binding</keyword>
<dbReference type="GO" id="GO:0008270">
    <property type="term" value="F:zinc ion binding"/>
    <property type="evidence" value="ECO:0007669"/>
    <property type="project" value="UniProtKB-KW"/>
</dbReference>
<protein>
    <recommendedName>
        <fullName evidence="5">MYND-type domain-containing protein</fullName>
    </recommendedName>
</protein>
<evidence type="ECO:0000313" key="7">
    <source>
        <dbReference type="Proteomes" id="UP001362999"/>
    </source>
</evidence>
<proteinExistence type="predicted"/>
<feature type="domain" description="MYND-type" evidence="5">
    <location>
        <begin position="20"/>
        <end position="61"/>
    </location>
</feature>
<evidence type="ECO:0000256" key="1">
    <source>
        <dbReference type="ARBA" id="ARBA00022723"/>
    </source>
</evidence>
<dbReference type="Gene3D" id="6.10.140.2220">
    <property type="match status" value="1"/>
</dbReference>
<name>A0AAW0CVC1_9AGAR</name>
<keyword evidence="3" id="KW-0862">Zinc</keyword>
<dbReference type="Pfam" id="PF01753">
    <property type="entry name" value="zf-MYND"/>
    <property type="match status" value="1"/>
</dbReference>
<dbReference type="EMBL" id="JAWWNJ010000013">
    <property type="protein sequence ID" value="KAK7042759.1"/>
    <property type="molecule type" value="Genomic_DNA"/>
</dbReference>
<dbReference type="PROSITE" id="PS50865">
    <property type="entry name" value="ZF_MYND_2"/>
    <property type="match status" value="1"/>
</dbReference>
<gene>
    <name evidence="6" type="ORF">R3P38DRAFT_2892094</name>
</gene>